<dbReference type="InterPro" id="IPR008753">
    <property type="entry name" value="Peptidase_M13_N"/>
</dbReference>
<dbReference type="Gene3D" id="3.40.390.10">
    <property type="entry name" value="Collagenase (Catalytic Domain)"/>
    <property type="match status" value="1"/>
</dbReference>
<evidence type="ECO:0000256" key="2">
    <source>
        <dbReference type="ARBA" id="ARBA00007357"/>
    </source>
</evidence>
<evidence type="ECO:0000259" key="8">
    <source>
        <dbReference type="Pfam" id="PF01431"/>
    </source>
</evidence>
<dbReference type="Gene3D" id="1.10.1380.10">
    <property type="entry name" value="Neutral endopeptidase , domain2"/>
    <property type="match status" value="1"/>
</dbReference>
<gene>
    <name evidence="10" type="ORF">GH723_06095</name>
</gene>
<dbReference type="GO" id="GO:0046872">
    <property type="term" value="F:metal ion binding"/>
    <property type="evidence" value="ECO:0007669"/>
    <property type="project" value="UniProtKB-KW"/>
</dbReference>
<keyword evidence="6" id="KW-0862">Zinc</keyword>
<name>A0A5Q2RG76_9ACTN</name>
<dbReference type="EMBL" id="CP045851">
    <property type="protein sequence ID" value="QGG94713.1"/>
    <property type="molecule type" value="Genomic_DNA"/>
</dbReference>
<evidence type="ECO:0000256" key="7">
    <source>
        <dbReference type="ARBA" id="ARBA00023049"/>
    </source>
</evidence>
<dbReference type="GO" id="GO:0004222">
    <property type="term" value="F:metalloendopeptidase activity"/>
    <property type="evidence" value="ECO:0007669"/>
    <property type="project" value="InterPro"/>
</dbReference>
<dbReference type="InterPro" id="IPR024079">
    <property type="entry name" value="MetalloPept_cat_dom_sf"/>
</dbReference>
<dbReference type="Proteomes" id="UP000334019">
    <property type="component" value="Chromosome"/>
</dbReference>
<evidence type="ECO:0000256" key="6">
    <source>
        <dbReference type="ARBA" id="ARBA00022833"/>
    </source>
</evidence>
<feature type="domain" description="Peptidase M13 N-terminal" evidence="9">
    <location>
        <begin position="22"/>
        <end position="406"/>
    </location>
</feature>
<feature type="domain" description="Peptidase M13 C-terminal" evidence="8">
    <location>
        <begin position="458"/>
        <end position="660"/>
    </location>
</feature>
<reference evidence="10 11" key="1">
    <citation type="submission" date="2019-11" db="EMBL/GenBank/DDBJ databases">
        <authorList>
            <person name="He Y."/>
        </authorList>
    </citation>
    <scope>NUCLEOTIDE SEQUENCE [LARGE SCALE GENOMIC DNA]</scope>
    <source>
        <strain evidence="10 11">SCSIO 58843</strain>
    </source>
</reference>
<organism evidence="10 11">
    <name type="scientific">Actinomarinicola tropica</name>
    <dbReference type="NCBI Taxonomy" id="2789776"/>
    <lineage>
        <taxon>Bacteria</taxon>
        <taxon>Bacillati</taxon>
        <taxon>Actinomycetota</taxon>
        <taxon>Acidimicrobiia</taxon>
        <taxon>Acidimicrobiales</taxon>
        <taxon>Iamiaceae</taxon>
        <taxon>Actinomarinicola</taxon>
    </lineage>
</organism>
<dbReference type="PROSITE" id="PS51885">
    <property type="entry name" value="NEPRILYSIN"/>
    <property type="match status" value="1"/>
</dbReference>
<dbReference type="Pfam" id="PF01431">
    <property type="entry name" value="Peptidase_M13"/>
    <property type="match status" value="1"/>
</dbReference>
<dbReference type="CDD" id="cd08662">
    <property type="entry name" value="M13"/>
    <property type="match status" value="1"/>
</dbReference>
<evidence type="ECO:0000259" key="9">
    <source>
        <dbReference type="Pfam" id="PF05649"/>
    </source>
</evidence>
<evidence type="ECO:0000256" key="3">
    <source>
        <dbReference type="ARBA" id="ARBA00022670"/>
    </source>
</evidence>
<evidence type="ECO:0000313" key="11">
    <source>
        <dbReference type="Proteomes" id="UP000334019"/>
    </source>
</evidence>
<dbReference type="RefSeq" id="WP_153758819.1">
    <property type="nucleotide sequence ID" value="NZ_CP045851.1"/>
</dbReference>
<sequence>MTIGQDPDVAALAEFADDRIRPQDDLFGHVNGRWLETVSIPPDLSRVGGFIDLVLDAEAEVGAILHAARGEVEAGTAVPGTDRHKIGSLFASFLDEERVESLGAAPLADVLAEVDAITDVAELGPLLGRFGREGIFGVVGAYVDTDDRRSDRYLLNVVQGGIGLPDEAYYREDGFAPIRDAYGAHVAATFRLLGWDDDRATTAAERVLALETRLAAGHWDKVRCRDVIATYNLLPLDEVRTAAPAFDWDGWLDAMAAGRDVPLDEVLVRQPSYLDTLSTALEEVAVADWRAWLTFRIASSASPYLSSAFVEEHFDFYRRTLTGTEQNRERWKRGADLCNALLGEAVGAEFVARRFPPEAKAEMQQLVDNLVEAYRVSIGRLPWMTGATRARALEKLEHFRPKIGYPDRWRDYSALEIDAGDLFGNLRRGRAFETDRQIAKLGGPVDRDEWFMTPQTVNAYYNPGTNEICFPAAILQPPFFDPIADPALNYGGIGAVIGHEIGHGFDDQGSQYDGEGNLLDWWTDEDRARFRQLADALIAQYDGFEPRDLPGRRVNGSLTVGENIGDLGGLTIALLAYEISLGEAPAPVIGGMSGRERVLRNWARIWRIATRPALAEQFLTVDPHSPAEFRANIVRNLDEFHETFGTQPGDGLWLDPAHRVRIW</sequence>
<keyword evidence="7" id="KW-0482">Metalloprotease</keyword>
<dbReference type="AlphaFoldDB" id="A0A5Q2RG76"/>
<evidence type="ECO:0000256" key="4">
    <source>
        <dbReference type="ARBA" id="ARBA00022723"/>
    </source>
</evidence>
<accession>A0A5Q2RG76</accession>
<dbReference type="SUPFAM" id="SSF55486">
    <property type="entry name" value="Metalloproteases ('zincins'), catalytic domain"/>
    <property type="match status" value="1"/>
</dbReference>
<dbReference type="PANTHER" id="PTHR11733">
    <property type="entry name" value="ZINC METALLOPROTEASE FAMILY M13 NEPRILYSIN-RELATED"/>
    <property type="match status" value="1"/>
</dbReference>
<dbReference type="Pfam" id="PF05649">
    <property type="entry name" value="Peptidase_M13_N"/>
    <property type="match status" value="1"/>
</dbReference>
<comment type="similarity">
    <text evidence="2">Belongs to the peptidase M13 family.</text>
</comment>
<keyword evidence="4" id="KW-0479">Metal-binding</keyword>
<comment type="cofactor">
    <cofactor evidence="1">
        <name>Zn(2+)</name>
        <dbReference type="ChEBI" id="CHEBI:29105"/>
    </cofactor>
</comment>
<protein>
    <submittedName>
        <fullName evidence="10">Peptidase M13</fullName>
    </submittedName>
</protein>
<keyword evidence="3" id="KW-0645">Protease</keyword>
<dbReference type="GO" id="GO:0016485">
    <property type="term" value="P:protein processing"/>
    <property type="evidence" value="ECO:0007669"/>
    <property type="project" value="TreeGrafter"/>
</dbReference>
<dbReference type="KEGG" id="atq:GH723_06095"/>
<keyword evidence="11" id="KW-1185">Reference proteome</keyword>
<dbReference type="GO" id="GO:0005886">
    <property type="term" value="C:plasma membrane"/>
    <property type="evidence" value="ECO:0007669"/>
    <property type="project" value="TreeGrafter"/>
</dbReference>
<dbReference type="InterPro" id="IPR042089">
    <property type="entry name" value="Peptidase_M13_dom_2"/>
</dbReference>
<dbReference type="InterPro" id="IPR000718">
    <property type="entry name" value="Peptidase_M13"/>
</dbReference>
<evidence type="ECO:0000256" key="5">
    <source>
        <dbReference type="ARBA" id="ARBA00022801"/>
    </source>
</evidence>
<evidence type="ECO:0000256" key="1">
    <source>
        <dbReference type="ARBA" id="ARBA00001947"/>
    </source>
</evidence>
<dbReference type="InterPro" id="IPR018497">
    <property type="entry name" value="Peptidase_M13_C"/>
</dbReference>
<dbReference type="PRINTS" id="PR00786">
    <property type="entry name" value="NEPRILYSIN"/>
</dbReference>
<keyword evidence="5" id="KW-0378">Hydrolase</keyword>
<evidence type="ECO:0000313" key="10">
    <source>
        <dbReference type="EMBL" id="QGG94713.1"/>
    </source>
</evidence>
<proteinExistence type="inferred from homology"/>
<dbReference type="PANTHER" id="PTHR11733:SF167">
    <property type="entry name" value="FI17812P1-RELATED"/>
    <property type="match status" value="1"/>
</dbReference>